<keyword evidence="2" id="KW-1185">Reference proteome</keyword>
<sequence>MITKTIEGYPVVEYAEIDPPVFPVGCPVDGKIEKTKAFLIVVSEEGEEDYERYWLRCLGVTGKVMAGEMCYSIEEARAFPKSEFNVGEIKWKKTEQGRGNADKRPPL</sequence>
<organism evidence="1 2">
    <name type="scientific">Pelagicoccus mobilis</name>
    <dbReference type="NCBI Taxonomy" id="415221"/>
    <lineage>
        <taxon>Bacteria</taxon>
        <taxon>Pseudomonadati</taxon>
        <taxon>Verrucomicrobiota</taxon>
        <taxon>Opitutia</taxon>
        <taxon>Puniceicoccales</taxon>
        <taxon>Pelagicoccaceae</taxon>
        <taxon>Pelagicoccus</taxon>
    </lineage>
</organism>
<reference evidence="1" key="1">
    <citation type="submission" date="2021-01" db="EMBL/GenBank/DDBJ databases">
        <title>Modified the classification status of verrucomicrobia.</title>
        <authorList>
            <person name="Feng X."/>
        </authorList>
    </citation>
    <scope>NUCLEOTIDE SEQUENCE</scope>
    <source>
        <strain evidence="1">KCTC 13126</strain>
    </source>
</reference>
<dbReference type="AlphaFoldDB" id="A0A934RRX5"/>
<accession>A0A934RRX5</accession>
<protein>
    <submittedName>
        <fullName evidence="1">Uncharacterized protein</fullName>
    </submittedName>
</protein>
<dbReference type="Proteomes" id="UP000617628">
    <property type="component" value="Unassembled WGS sequence"/>
</dbReference>
<evidence type="ECO:0000313" key="2">
    <source>
        <dbReference type="Proteomes" id="UP000617628"/>
    </source>
</evidence>
<comment type="caution">
    <text evidence="1">The sequence shown here is derived from an EMBL/GenBank/DDBJ whole genome shotgun (WGS) entry which is preliminary data.</text>
</comment>
<dbReference type="RefSeq" id="WP_200353980.1">
    <property type="nucleotide sequence ID" value="NZ_JAENIL010000004.1"/>
</dbReference>
<proteinExistence type="predicted"/>
<name>A0A934RRX5_9BACT</name>
<gene>
    <name evidence="1" type="ORF">JIN87_02720</name>
</gene>
<evidence type="ECO:0000313" key="1">
    <source>
        <dbReference type="EMBL" id="MBK1875762.1"/>
    </source>
</evidence>
<dbReference type="EMBL" id="JAENIL010000004">
    <property type="protein sequence ID" value="MBK1875762.1"/>
    <property type="molecule type" value="Genomic_DNA"/>
</dbReference>